<evidence type="ECO:0000313" key="2">
    <source>
        <dbReference type="EMBL" id="QJE97274.1"/>
    </source>
</evidence>
<dbReference type="Proteomes" id="UP000501812">
    <property type="component" value="Chromosome"/>
</dbReference>
<dbReference type="Pfam" id="PF07045">
    <property type="entry name" value="DUF1330"/>
    <property type="match status" value="1"/>
</dbReference>
<dbReference type="Gene3D" id="3.30.70.100">
    <property type="match status" value="1"/>
</dbReference>
<dbReference type="RefSeq" id="WP_169455674.1">
    <property type="nucleotide sequence ID" value="NZ_CP051774.1"/>
</dbReference>
<proteinExistence type="predicted"/>
<dbReference type="InterPro" id="IPR010753">
    <property type="entry name" value="DUF1330"/>
</dbReference>
<protein>
    <submittedName>
        <fullName evidence="2">DUF1330 domain-containing protein</fullName>
    </submittedName>
</protein>
<dbReference type="InterPro" id="IPR011008">
    <property type="entry name" value="Dimeric_a/b-barrel"/>
</dbReference>
<accession>A0A858RLA0</accession>
<evidence type="ECO:0000313" key="3">
    <source>
        <dbReference type="Proteomes" id="UP000501812"/>
    </source>
</evidence>
<evidence type="ECO:0000259" key="1">
    <source>
        <dbReference type="Pfam" id="PF07045"/>
    </source>
</evidence>
<dbReference type="AlphaFoldDB" id="A0A858RLA0"/>
<dbReference type="PANTHER" id="PTHR41521:SF4">
    <property type="entry name" value="BLR0684 PROTEIN"/>
    <property type="match status" value="1"/>
</dbReference>
<name>A0A858RLA0_9BACT</name>
<sequence length="111" mass="12437">MPAYAAAHLRSVQMGEEIIDYLRRIDETLPPFKGRFLSHGKTPEVIEGEWPGHLVLIEFPDMEMARGWYHSPAYQAILPLRTKNSEGSAILLEGVGPEYRAADFLKSIGLA</sequence>
<dbReference type="PANTHER" id="PTHR41521">
    <property type="match status" value="1"/>
</dbReference>
<keyword evidence="3" id="KW-1185">Reference proteome</keyword>
<organism evidence="2 3">
    <name type="scientific">Luteolibacter luteus</name>
    <dbReference type="NCBI Taxonomy" id="2728835"/>
    <lineage>
        <taxon>Bacteria</taxon>
        <taxon>Pseudomonadati</taxon>
        <taxon>Verrucomicrobiota</taxon>
        <taxon>Verrucomicrobiia</taxon>
        <taxon>Verrucomicrobiales</taxon>
        <taxon>Verrucomicrobiaceae</taxon>
        <taxon>Luteolibacter</taxon>
    </lineage>
</organism>
<feature type="domain" description="DUF1330" evidence="1">
    <location>
        <begin position="2"/>
        <end position="95"/>
    </location>
</feature>
<dbReference type="EMBL" id="CP051774">
    <property type="protein sequence ID" value="QJE97274.1"/>
    <property type="molecule type" value="Genomic_DNA"/>
</dbReference>
<reference evidence="2 3" key="1">
    <citation type="submission" date="2020-04" db="EMBL/GenBank/DDBJ databases">
        <title>Luteolibacter sp. G-1-1-1 isolated from soil.</title>
        <authorList>
            <person name="Dahal R.H."/>
        </authorList>
    </citation>
    <scope>NUCLEOTIDE SEQUENCE [LARGE SCALE GENOMIC DNA]</scope>
    <source>
        <strain evidence="2 3">G-1-1-1</strain>
    </source>
</reference>
<gene>
    <name evidence="2" type="ORF">HHL09_16250</name>
</gene>
<dbReference type="KEGG" id="luo:HHL09_16250"/>
<dbReference type="SUPFAM" id="SSF54909">
    <property type="entry name" value="Dimeric alpha+beta barrel"/>
    <property type="match status" value="1"/>
</dbReference>